<name>A0A420H842_9PEZI</name>
<sequence length="152" mass="18185">QLDVATSEQIRQYIRLRQTDYEEWHIGDTELYDSYRIDFINFERHHFEKAKNETKLLRDFLRKNGVFVRKAGRLIAGEMVKALHEPETWPLDDKERPQLTDNQPQQNSSSNLTQNIFRRNGKIGQEEEKDNSWGRYTDTKAMRQLPVRAVYK</sequence>
<dbReference type="AlphaFoldDB" id="A0A420H842"/>
<gene>
    <name evidence="2" type="ORF">GcM3_217029</name>
</gene>
<organism evidence="2 3">
    <name type="scientific">Golovinomyces cichoracearum</name>
    <dbReference type="NCBI Taxonomy" id="62708"/>
    <lineage>
        <taxon>Eukaryota</taxon>
        <taxon>Fungi</taxon>
        <taxon>Dikarya</taxon>
        <taxon>Ascomycota</taxon>
        <taxon>Pezizomycotina</taxon>
        <taxon>Leotiomycetes</taxon>
        <taxon>Erysiphales</taxon>
        <taxon>Erysiphaceae</taxon>
        <taxon>Golovinomyces</taxon>
    </lineage>
</organism>
<feature type="non-terminal residue" evidence="2">
    <location>
        <position position="1"/>
    </location>
</feature>
<feature type="region of interest" description="Disordered" evidence="1">
    <location>
        <begin position="86"/>
        <end position="115"/>
    </location>
</feature>
<dbReference type="EMBL" id="MCBQ01021733">
    <property type="protein sequence ID" value="RKF53599.1"/>
    <property type="molecule type" value="Genomic_DNA"/>
</dbReference>
<feature type="compositionally biased region" description="Polar residues" evidence="1">
    <location>
        <begin position="99"/>
        <end position="115"/>
    </location>
</feature>
<comment type="caution">
    <text evidence="2">The sequence shown here is derived from an EMBL/GenBank/DDBJ whole genome shotgun (WGS) entry which is preliminary data.</text>
</comment>
<feature type="compositionally biased region" description="Basic and acidic residues" evidence="1">
    <location>
        <begin position="86"/>
        <end position="98"/>
    </location>
</feature>
<accession>A0A420H842</accession>
<keyword evidence="3" id="KW-1185">Reference proteome</keyword>
<evidence type="ECO:0000256" key="1">
    <source>
        <dbReference type="SAM" id="MobiDB-lite"/>
    </source>
</evidence>
<evidence type="ECO:0000313" key="3">
    <source>
        <dbReference type="Proteomes" id="UP000283383"/>
    </source>
</evidence>
<evidence type="ECO:0000313" key="2">
    <source>
        <dbReference type="EMBL" id="RKF53599.1"/>
    </source>
</evidence>
<protein>
    <submittedName>
        <fullName evidence="2">Uncharacterized protein</fullName>
    </submittedName>
</protein>
<reference evidence="2 3" key="1">
    <citation type="journal article" date="2018" name="BMC Genomics">
        <title>Comparative genome analyses reveal sequence features reflecting distinct modes of host-adaptation between dicot and monocot powdery mildew.</title>
        <authorList>
            <person name="Wu Y."/>
            <person name="Ma X."/>
            <person name="Pan Z."/>
            <person name="Kale S.D."/>
            <person name="Song Y."/>
            <person name="King H."/>
            <person name="Zhang Q."/>
            <person name="Presley C."/>
            <person name="Deng X."/>
            <person name="Wei C.I."/>
            <person name="Xiao S."/>
        </authorList>
    </citation>
    <scope>NUCLEOTIDE SEQUENCE [LARGE SCALE GENOMIC DNA]</scope>
    <source>
        <strain evidence="2">UMSG3</strain>
    </source>
</reference>
<dbReference type="Proteomes" id="UP000283383">
    <property type="component" value="Unassembled WGS sequence"/>
</dbReference>
<proteinExistence type="predicted"/>